<reference evidence="3" key="1">
    <citation type="journal article" date="2015" name="Proc. Natl. Acad. Sci. U.S.A.">
        <title>Genome sequence of the Asian Tiger mosquito, Aedes albopictus, reveals insights into its biology, genetics, and evolution.</title>
        <authorList>
            <person name="Chen X.G."/>
            <person name="Jiang X."/>
            <person name="Gu J."/>
            <person name="Xu M."/>
            <person name="Wu Y."/>
            <person name="Deng Y."/>
            <person name="Zhang C."/>
            <person name="Bonizzoni M."/>
            <person name="Dermauw W."/>
            <person name="Vontas J."/>
            <person name="Armbruster P."/>
            <person name="Huang X."/>
            <person name="Yang Y."/>
            <person name="Zhang H."/>
            <person name="He W."/>
            <person name="Peng H."/>
            <person name="Liu Y."/>
            <person name="Wu K."/>
            <person name="Chen J."/>
            <person name="Lirakis M."/>
            <person name="Topalis P."/>
            <person name="Van Leeuwen T."/>
            <person name="Hall A.B."/>
            <person name="Jiang X."/>
            <person name="Thorpe C."/>
            <person name="Mueller R.L."/>
            <person name="Sun C."/>
            <person name="Waterhouse R.M."/>
            <person name="Yan G."/>
            <person name="Tu Z.J."/>
            <person name="Fang X."/>
            <person name="James A.A."/>
        </authorList>
    </citation>
    <scope>NUCLEOTIDE SEQUENCE [LARGE SCALE GENOMIC DNA]</scope>
    <source>
        <strain evidence="3">Foshan</strain>
    </source>
</reference>
<accession>A0ABM1Y820</accession>
<organism evidence="2 3">
    <name type="scientific">Aedes albopictus</name>
    <name type="common">Asian tiger mosquito</name>
    <name type="synonym">Stegomyia albopicta</name>
    <dbReference type="NCBI Taxonomy" id="7160"/>
    <lineage>
        <taxon>Eukaryota</taxon>
        <taxon>Metazoa</taxon>
        <taxon>Ecdysozoa</taxon>
        <taxon>Arthropoda</taxon>
        <taxon>Hexapoda</taxon>
        <taxon>Insecta</taxon>
        <taxon>Pterygota</taxon>
        <taxon>Neoptera</taxon>
        <taxon>Endopterygota</taxon>
        <taxon>Diptera</taxon>
        <taxon>Nematocera</taxon>
        <taxon>Culicoidea</taxon>
        <taxon>Culicidae</taxon>
        <taxon>Culicinae</taxon>
        <taxon>Aedini</taxon>
        <taxon>Aedes</taxon>
        <taxon>Stegomyia</taxon>
    </lineage>
</organism>
<proteinExistence type="predicted"/>
<feature type="compositionally biased region" description="Acidic residues" evidence="1">
    <location>
        <begin position="127"/>
        <end position="145"/>
    </location>
</feature>
<sequence>MPAVVPKKFYRNVFRGVSYYTRGQKRPCKLSELVAYVYLKNGRALPANRIEVIVKNALADLCSSGVIKKSRDRYQLSDVLVRDASIAGPSTSGATNKTTRRTASTSRKTKAPAKRTKRSRRGPVDAEGPEEEDASDGEDEQEAEPEPQPFLHRPLKMEREDSDESDANDGAGPATTTTTGNSADQQAPNSS</sequence>
<feature type="compositionally biased region" description="Low complexity" evidence="1">
    <location>
        <begin position="94"/>
        <end position="106"/>
    </location>
</feature>
<dbReference type="EnsemblMetazoa" id="AALFPA23_006655.R8694">
    <property type="protein sequence ID" value="AALFPA23_006655.P8694"/>
    <property type="gene ID" value="AALFPA23_006655"/>
</dbReference>
<dbReference type="EnsemblMetazoa" id="AALFPA23_006655.R8695">
    <property type="protein sequence ID" value="AALFPA23_006655.P8695"/>
    <property type="gene ID" value="AALFPA23_006655"/>
</dbReference>
<feature type="compositionally biased region" description="Basic residues" evidence="1">
    <location>
        <begin position="107"/>
        <end position="121"/>
    </location>
</feature>
<feature type="region of interest" description="Disordered" evidence="1">
    <location>
        <begin position="86"/>
        <end position="191"/>
    </location>
</feature>
<feature type="compositionally biased region" description="Polar residues" evidence="1">
    <location>
        <begin position="180"/>
        <end position="191"/>
    </location>
</feature>
<dbReference type="RefSeq" id="XP_062706677.1">
    <property type="nucleotide sequence ID" value="XM_062850693.1"/>
</dbReference>
<name>A0ABM1Y820_AEDAL</name>
<reference evidence="2" key="2">
    <citation type="submission" date="2025-05" db="UniProtKB">
        <authorList>
            <consortium name="EnsemblMetazoa"/>
        </authorList>
    </citation>
    <scope>IDENTIFICATION</scope>
    <source>
        <strain evidence="2">Foshan</strain>
    </source>
</reference>
<dbReference type="RefSeq" id="XP_029714420.2">
    <property type="nucleotide sequence ID" value="XM_029858560.2"/>
</dbReference>
<dbReference type="GeneID" id="109398700"/>
<evidence type="ECO:0000256" key="1">
    <source>
        <dbReference type="SAM" id="MobiDB-lite"/>
    </source>
</evidence>
<evidence type="ECO:0008006" key="4">
    <source>
        <dbReference type="Google" id="ProtNLM"/>
    </source>
</evidence>
<evidence type="ECO:0000313" key="2">
    <source>
        <dbReference type="EnsemblMetazoa" id="AALFPA23_006655.P8695"/>
    </source>
</evidence>
<keyword evidence="3" id="KW-1185">Reference proteome</keyword>
<dbReference type="Proteomes" id="UP000069940">
    <property type="component" value="Unassembled WGS sequence"/>
</dbReference>
<protein>
    <recommendedName>
        <fullName evidence="4">H15 domain-containing protein</fullName>
    </recommendedName>
</protein>
<evidence type="ECO:0000313" key="3">
    <source>
        <dbReference type="Proteomes" id="UP000069940"/>
    </source>
</evidence>